<dbReference type="InterPro" id="IPR000215">
    <property type="entry name" value="Serpin_fam"/>
</dbReference>
<dbReference type="InterPro" id="IPR042185">
    <property type="entry name" value="Serpin_sf_2"/>
</dbReference>
<dbReference type="GO" id="GO:0005615">
    <property type="term" value="C:extracellular space"/>
    <property type="evidence" value="ECO:0007669"/>
    <property type="project" value="InterPro"/>
</dbReference>
<dbReference type="InterPro" id="IPR023796">
    <property type="entry name" value="Serpin_dom"/>
</dbReference>
<dbReference type="Gene3D" id="2.30.39.10">
    <property type="entry name" value="Alpha-1-antitrypsin, domain 1"/>
    <property type="match status" value="1"/>
</dbReference>
<accession>A0A8J8CIN3</accession>
<feature type="domain" description="Serpin" evidence="3">
    <location>
        <begin position="61"/>
        <end position="419"/>
    </location>
</feature>
<dbReference type="GO" id="GO:0004867">
    <property type="term" value="F:serine-type endopeptidase inhibitor activity"/>
    <property type="evidence" value="ECO:0007669"/>
    <property type="project" value="InterPro"/>
</dbReference>
<dbReference type="PANTHER" id="PTHR11461:SF211">
    <property type="entry name" value="GH10112P-RELATED"/>
    <property type="match status" value="1"/>
</dbReference>
<dbReference type="Proteomes" id="UP000646053">
    <property type="component" value="Unassembled WGS sequence"/>
</dbReference>
<gene>
    <name evidence="4" type="ORF">GS601_05415</name>
</gene>
<dbReference type="InterPro" id="IPR036186">
    <property type="entry name" value="Serpin_sf"/>
</dbReference>
<comment type="similarity">
    <text evidence="1">Belongs to the serpin family.</text>
</comment>
<keyword evidence="2" id="KW-0732">Signal</keyword>
<dbReference type="RefSeq" id="WP_162422255.1">
    <property type="nucleotide sequence ID" value="NZ_WVIE01000005.1"/>
</dbReference>
<evidence type="ECO:0000313" key="4">
    <source>
        <dbReference type="EMBL" id="NDJ16731.1"/>
    </source>
</evidence>
<dbReference type="InterPro" id="IPR042178">
    <property type="entry name" value="Serpin_sf_1"/>
</dbReference>
<name>A0A8J8CIN3_9CYAN</name>
<protein>
    <submittedName>
        <fullName evidence="4">Serpin family protein</fullName>
    </submittedName>
</protein>
<dbReference type="AlphaFoldDB" id="A0A8J8CIN3"/>
<dbReference type="Gene3D" id="3.30.497.10">
    <property type="entry name" value="Antithrombin, subunit I, domain 2"/>
    <property type="match status" value="1"/>
</dbReference>
<dbReference type="InterPro" id="IPR023795">
    <property type="entry name" value="Serpin_CS"/>
</dbReference>
<feature type="signal peptide" evidence="2">
    <location>
        <begin position="1"/>
        <end position="29"/>
    </location>
</feature>
<proteinExistence type="inferred from homology"/>
<keyword evidence="5" id="KW-1185">Reference proteome</keyword>
<dbReference type="PROSITE" id="PS51257">
    <property type="entry name" value="PROKAR_LIPOPROTEIN"/>
    <property type="match status" value="1"/>
</dbReference>
<dbReference type="EMBL" id="WVIE01000005">
    <property type="protein sequence ID" value="NDJ16731.1"/>
    <property type="molecule type" value="Genomic_DNA"/>
</dbReference>
<evidence type="ECO:0000313" key="5">
    <source>
        <dbReference type="Proteomes" id="UP000646053"/>
    </source>
</evidence>
<dbReference type="Pfam" id="PF00079">
    <property type="entry name" value="Serpin"/>
    <property type="match status" value="1"/>
</dbReference>
<dbReference type="SUPFAM" id="SSF56574">
    <property type="entry name" value="Serpins"/>
    <property type="match status" value="1"/>
</dbReference>
<dbReference type="SMART" id="SM00093">
    <property type="entry name" value="SERPIN"/>
    <property type="match status" value="1"/>
</dbReference>
<dbReference type="PROSITE" id="PS00284">
    <property type="entry name" value="SERPIN"/>
    <property type="match status" value="1"/>
</dbReference>
<organism evidence="4 5">
    <name type="scientific">Myxacorys almedinensis A</name>
    <dbReference type="NCBI Taxonomy" id="2690445"/>
    <lineage>
        <taxon>Bacteria</taxon>
        <taxon>Bacillati</taxon>
        <taxon>Cyanobacteriota</taxon>
        <taxon>Cyanophyceae</taxon>
        <taxon>Leptolyngbyales</taxon>
        <taxon>Leptolyngbyaceae</taxon>
        <taxon>Myxacorys</taxon>
        <taxon>Myxacorys almedinensis</taxon>
    </lineage>
</organism>
<evidence type="ECO:0000256" key="1">
    <source>
        <dbReference type="RuleBase" id="RU000411"/>
    </source>
</evidence>
<dbReference type="PANTHER" id="PTHR11461">
    <property type="entry name" value="SERINE PROTEASE INHIBITOR, SERPIN"/>
    <property type="match status" value="1"/>
</dbReference>
<reference evidence="4" key="1">
    <citation type="submission" date="2019-12" db="EMBL/GenBank/DDBJ databases">
        <title>High-Quality draft genome sequences of three cyanobacteria isolated from the limestone walls of the Old Cathedral of Coimbra.</title>
        <authorList>
            <person name="Tiago I."/>
            <person name="Soares F."/>
            <person name="Portugal A."/>
        </authorList>
    </citation>
    <scope>NUCLEOTIDE SEQUENCE</scope>
    <source>
        <strain evidence="4">A</strain>
    </source>
</reference>
<sequence length="421" mass="46767">MKTSRMGSRVGVILIAAIVALSALGCSGAATSTPSPKSTVKQENVEMVNPKLVAANTRFGFKLFSEILKKDTQKNVFVSPSSVAIALSMTYNGASGETQQAMANALQLQGLSLSELNQANANLKTNLEKGDPSVTVAIANSLWARNGVSFNSEFIKRNQTFYDAEIKTLDFNSAAAPREINGWVNEKTNGKISEIIDQIRPDQVMFLINAIYFNGKWTNEFDKNQTEARSFYLANGKEKQHPLMQQKGKYRYYENDQFQAVSLPYGNEQMSLYLFLPSQKSSLSDFHKTLNSENWQTWMGQFSQRQGSVQIPRFKLSYDIELKEALSALGMAVAFDKSKADFSRLSDVETNINQVKHKTFVEVNEEGTEAAAVTSVGITVTSVQIEEPPFDMVVNRPFFCAIRDNKTGEILFMGSIINPNL</sequence>
<evidence type="ECO:0000259" key="3">
    <source>
        <dbReference type="SMART" id="SM00093"/>
    </source>
</evidence>
<feature type="chain" id="PRO_5035323890" evidence="2">
    <location>
        <begin position="30"/>
        <end position="421"/>
    </location>
</feature>
<evidence type="ECO:0000256" key="2">
    <source>
        <dbReference type="SAM" id="SignalP"/>
    </source>
</evidence>
<dbReference type="CDD" id="cd19588">
    <property type="entry name" value="serpin_miropin-like"/>
    <property type="match status" value="1"/>
</dbReference>
<comment type="caution">
    <text evidence="4">The sequence shown here is derived from an EMBL/GenBank/DDBJ whole genome shotgun (WGS) entry which is preliminary data.</text>
</comment>